<feature type="region of interest" description="Disordered" evidence="2">
    <location>
        <begin position="178"/>
        <end position="283"/>
    </location>
</feature>
<gene>
    <name evidence="4" type="ORF">KHLLAP_LOCUS1164</name>
</gene>
<reference evidence="4" key="1">
    <citation type="submission" date="2023-10" db="EMBL/GenBank/DDBJ databases">
        <authorList>
            <person name="Hackl T."/>
        </authorList>
    </citation>
    <scope>NUCLEOTIDE SEQUENCE</scope>
</reference>
<protein>
    <submittedName>
        <fullName evidence="4">Uu.00g035490.m01.CDS01</fullName>
    </submittedName>
</protein>
<comment type="caution">
    <text evidence="4">The sequence shown here is derived from an EMBL/GenBank/DDBJ whole genome shotgun (WGS) entry which is preliminary data.</text>
</comment>
<feature type="domain" description="DUF3835" evidence="3">
    <location>
        <begin position="516"/>
        <end position="591"/>
    </location>
</feature>
<feature type="region of interest" description="Disordered" evidence="2">
    <location>
        <begin position="559"/>
        <end position="594"/>
    </location>
</feature>
<dbReference type="AlphaFoldDB" id="A0AAI8VA99"/>
<keyword evidence="5" id="KW-1185">Reference proteome</keyword>
<feature type="compositionally biased region" description="Basic and acidic residues" evidence="2">
    <location>
        <begin position="249"/>
        <end position="264"/>
    </location>
</feature>
<sequence>MAQVRDPLLDLEKHRQQLEEHVDNLIIALDEWRQWKEEYETLRVDVKALPSTAARVDLTRAREDYDGELVNEIELVDIFGKNDSRKRDQVLSTLTNRLDYVSKNIDTLAKQLDATENKLATARVVSNPDATDEDGPPITEIMEELDDEDNVVSYSLRRPGDSQAELLEALEKAGINKKDIPVGTRTPSAETSNKTSSVAQPTSSQNERRQPPIRKDVENVPKEKAKPKKKSVAFSEDTKSGEDEVQTETARRLEEIMRKAKDQQDMISDPIIPADDSPEDAGLREDMIRYNKATMMYEMAPIVAELQLEEGFASDDGWGTGEDYEEDEDDEDEDQWGRSTSGVVDDDWKLQMLELKERMSKYAFGEDQAPEADDDDETGEGLGRITVRHGETGTPSDGLDKQPTSSLKKDGSSSATDEKKSVRFATDLDIAEAPASTATQVNPEQAKQPEVDPISDVKERAVGTAAAPTQTSRKKPSRFRKNRATEAPAAQAPAIAPQKPVDQSRYAPSGPKGRTLATSVLEHEPSIEAQEPDEFDANLLQQQVAEEYHKMRNKLVHRQGGFLKENENPIQPLDEEEGGPKRMSRFRAARLAGP</sequence>
<feature type="compositionally biased region" description="Basic and acidic residues" evidence="2">
    <location>
        <begin position="206"/>
        <end position="224"/>
    </location>
</feature>
<evidence type="ECO:0000313" key="4">
    <source>
        <dbReference type="EMBL" id="CAJ2500696.1"/>
    </source>
</evidence>
<evidence type="ECO:0000256" key="2">
    <source>
        <dbReference type="SAM" id="MobiDB-lite"/>
    </source>
</evidence>
<dbReference type="Pfam" id="PF12927">
    <property type="entry name" value="DUF3835"/>
    <property type="match status" value="1"/>
</dbReference>
<feature type="compositionally biased region" description="Low complexity" evidence="2">
    <location>
        <begin position="487"/>
        <end position="500"/>
    </location>
</feature>
<evidence type="ECO:0000259" key="3">
    <source>
        <dbReference type="Pfam" id="PF12927"/>
    </source>
</evidence>
<organism evidence="4 5">
    <name type="scientific">Anthostomella pinea</name>
    <dbReference type="NCBI Taxonomy" id="933095"/>
    <lineage>
        <taxon>Eukaryota</taxon>
        <taxon>Fungi</taxon>
        <taxon>Dikarya</taxon>
        <taxon>Ascomycota</taxon>
        <taxon>Pezizomycotina</taxon>
        <taxon>Sordariomycetes</taxon>
        <taxon>Xylariomycetidae</taxon>
        <taxon>Xylariales</taxon>
        <taxon>Xylariaceae</taxon>
        <taxon>Anthostomella</taxon>
    </lineage>
</organism>
<dbReference type="EMBL" id="CAUWAG010000003">
    <property type="protein sequence ID" value="CAJ2500696.1"/>
    <property type="molecule type" value="Genomic_DNA"/>
</dbReference>
<dbReference type="PANTHER" id="PTHR15111">
    <property type="entry name" value="RNA POLYMERASE II SUBUNIT 5-MEDIATING PROTEIN NNX3"/>
    <property type="match status" value="1"/>
</dbReference>
<name>A0AAI8VA99_9PEZI</name>
<feature type="compositionally biased region" description="Polar residues" evidence="2">
    <location>
        <begin position="436"/>
        <end position="445"/>
    </location>
</feature>
<feature type="compositionally biased region" description="Basic and acidic residues" evidence="2">
    <location>
        <begin position="407"/>
        <end position="421"/>
    </location>
</feature>
<evidence type="ECO:0000313" key="5">
    <source>
        <dbReference type="Proteomes" id="UP001295740"/>
    </source>
</evidence>
<feature type="compositionally biased region" description="Polar residues" evidence="2">
    <location>
        <begin position="185"/>
        <end position="205"/>
    </location>
</feature>
<evidence type="ECO:0000256" key="1">
    <source>
        <dbReference type="SAM" id="Coils"/>
    </source>
</evidence>
<feature type="region of interest" description="Disordered" evidence="2">
    <location>
        <begin position="311"/>
        <end position="348"/>
    </location>
</feature>
<feature type="compositionally biased region" description="Acidic residues" evidence="2">
    <location>
        <begin position="368"/>
        <end position="379"/>
    </location>
</feature>
<keyword evidence="1" id="KW-0175">Coiled coil</keyword>
<dbReference type="GO" id="GO:0003682">
    <property type="term" value="F:chromatin binding"/>
    <property type="evidence" value="ECO:0007669"/>
    <property type="project" value="TreeGrafter"/>
</dbReference>
<feature type="region of interest" description="Disordered" evidence="2">
    <location>
        <begin position="361"/>
        <end position="518"/>
    </location>
</feature>
<feature type="compositionally biased region" description="Basic residues" evidence="2">
    <location>
        <begin position="472"/>
        <end position="482"/>
    </location>
</feature>
<accession>A0AAI8VA99</accession>
<feature type="coiled-coil region" evidence="1">
    <location>
        <begin position="98"/>
        <end position="125"/>
    </location>
</feature>
<dbReference type="Proteomes" id="UP001295740">
    <property type="component" value="Unassembled WGS sequence"/>
</dbReference>
<feature type="compositionally biased region" description="Acidic residues" evidence="2">
    <location>
        <begin position="322"/>
        <end position="334"/>
    </location>
</feature>
<dbReference type="GO" id="GO:0019212">
    <property type="term" value="F:phosphatase inhibitor activity"/>
    <property type="evidence" value="ECO:0007669"/>
    <property type="project" value="TreeGrafter"/>
</dbReference>
<dbReference type="InterPro" id="IPR024325">
    <property type="entry name" value="DUF3835"/>
</dbReference>
<dbReference type="GO" id="GO:0000122">
    <property type="term" value="P:negative regulation of transcription by RNA polymerase II"/>
    <property type="evidence" value="ECO:0007669"/>
    <property type="project" value="TreeGrafter"/>
</dbReference>
<dbReference type="InterPro" id="IPR039553">
    <property type="entry name" value="Prefoldin-like"/>
</dbReference>
<dbReference type="PANTHER" id="PTHR15111:SF0">
    <property type="entry name" value="UNCONVENTIONAL PREFOLDIN RPB5 INTERACTOR 1"/>
    <property type="match status" value="1"/>
</dbReference>
<dbReference type="InterPro" id="IPR052255">
    <property type="entry name" value="RNA_pol_II_subunit5-mediator"/>
</dbReference>
<dbReference type="GO" id="GO:0003714">
    <property type="term" value="F:transcription corepressor activity"/>
    <property type="evidence" value="ECO:0007669"/>
    <property type="project" value="TreeGrafter"/>
</dbReference>
<feature type="compositionally biased region" description="Basic and acidic residues" evidence="2">
    <location>
        <begin position="447"/>
        <end position="461"/>
    </location>
</feature>
<proteinExistence type="predicted"/>
<dbReference type="Pfam" id="PF13758">
    <property type="entry name" value="Prefoldin_3"/>
    <property type="match status" value="1"/>
</dbReference>